<dbReference type="EMBL" id="JANEYG010000001">
    <property type="protein sequence ID" value="KAJ8925316.1"/>
    <property type="molecule type" value="Genomic_DNA"/>
</dbReference>
<keyword evidence="4" id="KW-1185">Reference proteome</keyword>
<gene>
    <name evidence="3" type="ORF">NQ315_009146</name>
</gene>
<sequence length="143" mass="15800">STDLANLFAPPTGGDIFKYKPRLKLKQKANPALEFFIQNKPRNPSLDQTGNKSSSSYQDDAKCPHPGSSGSLDGCRTTCRTRRSSIDLYEEAASILGLTCTQTDDCKCLECQCHYFDFEEEIDFPTGSECLVEVDHSSSCSIQ</sequence>
<feature type="compositionally biased region" description="Polar residues" evidence="1">
    <location>
        <begin position="40"/>
        <end position="58"/>
    </location>
</feature>
<proteinExistence type="predicted"/>
<evidence type="ECO:0000313" key="4">
    <source>
        <dbReference type="Proteomes" id="UP001159042"/>
    </source>
</evidence>
<evidence type="ECO:0000313" key="3">
    <source>
        <dbReference type="EMBL" id="KAJ8925316.1"/>
    </source>
</evidence>
<dbReference type="Pfam" id="PF16060">
    <property type="entry name" value="DUF4802"/>
    <property type="match status" value="1"/>
</dbReference>
<name>A0AAV8WHS8_9CUCU</name>
<dbReference type="AlphaFoldDB" id="A0AAV8WHS8"/>
<dbReference type="InterPro" id="IPR032061">
    <property type="entry name" value="DUF4802"/>
</dbReference>
<evidence type="ECO:0000256" key="1">
    <source>
        <dbReference type="SAM" id="MobiDB-lite"/>
    </source>
</evidence>
<feature type="region of interest" description="Disordered" evidence="1">
    <location>
        <begin position="36"/>
        <end position="75"/>
    </location>
</feature>
<feature type="domain" description="DUF4802" evidence="2">
    <location>
        <begin position="85"/>
        <end position="121"/>
    </location>
</feature>
<organism evidence="3 4">
    <name type="scientific">Exocentrus adspersus</name>
    <dbReference type="NCBI Taxonomy" id="1586481"/>
    <lineage>
        <taxon>Eukaryota</taxon>
        <taxon>Metazoa</taxon>
        <taxon>Ecdysozoa</taxon>
        <taxon>Arthropoda</taxon>
        <taxon>Hexapoda</taxon>
        <taxon>Insecta</taxon>
        <taxon>Pterygota</taxon>
        <taxon>Neoptera</taxon>
        <taxon>Endopterygota</taxon>
        <taxon>Coleoptera</taxon>
        <taxon>Polyphaga</taxon>
        <taxon>Cucujiformia</taxon>
        <taxon>Chrysomeloidea</taxon>
        <taxon>Cerambycidae</taxon>
        <taxon>Lamiinae</taxon>
        <taxon>Acanthocinini</taxon>
        <taxon>Exocentrus</taxon>
    </lineage>
</organism>
<reference evidence="3 4" key="1">
    <citation type="journal article" date="2023" name="Insect Mol. Biol.">
        <title>Genome sequencing provides insights into the evolution of gene families encoding plant cell wall-degrading enzymes in longhorned beetles.</title>
        <authorList>
            <person name="Shin N.R."/>
            <person name="Okamura Y."/>
            <person name="Kirsch R."/>
            <person name="Pauchet Y."/>
        </authorList>
    </citation>
    <scope>NUCLEOTIDE SEQUENCE [LARGE SCALE GENOMIC DNA]</scope>
    <source>
        <strain evidence="3">EAD_L_NR</strain>
    </source>
</reference>
<dbReference type="Proteomes" id="UP001159042">
    <property type="component" value="Unassembled WGS sequence"/>
</dbReference>
<evidence type="ECO:0000259" key="2">
    <source>
        <dbReference type="Pfam" id="PF16060"/>
    </source>
</evidence>
<feature type="non-terminal residue" evidence="3">
    <location>
        <position position="1"/>
    </location>
</feature>
<protein>
    <recommendedName>
        <fullName evidence="2">DUF4802 domain-containing protein</fullName>
    </recommendedName>
</protein>
<accession>A0AAV8WHS8</accession>
<comment type="caution">
    <text evidence="3">The sequence shown here is derived from an EMBL/GenBank/DDBJ whole genome shotgun (WGS) entry which is preliminary data.</text>
</comment>